<comment type="caution">
    <text evidence="2">The sequence shown here is derived from an EMBL/GenBank/DDBJ whole genome shotgun (WGS) entry which is preliminary data.</text>
</comment>
<protein>
    <recommendedName>
        <fullName evidence="4">Lipoprotein LpqB beta-propeller domain-containing protein</fullName>
    </recommendedName>
</protein>
<proteinExistence type="predicted"/>
<dbReference type="EMBL" id="BONP01000017">
    <property type="protein sequence ID" value="GIG40905.1"/>
    <property type="molecule type" value="Genomic_DNA"/>
</dbReference>
<reference evidence="2 3" key="1">
    <citation type="submission" date="2021-01" db="EMBL/GenBank/DDBJ databases">
        <title>Whole genome shotgun sequence of Cellulomonas phragmiteti NBRC 110785.</title>
        <authorList>
            <person name="Komaki H."/>
            <person name="Tamura T."/>
        </authorList>
    </citation>
    <scope>NUCLEOTIDE SEQUENCE [LARGE SCALE GENOMIC DNA]</scope>
    <source>
        <strain evidence="2 3">NBRC 110785</strain>
    </source>
</reference>
<evidence type="ECO:0000313" key="3">
    <source>
        <dbReference type="Proteomes" id="UP000614741"/>
    </source>
</evidence>
<dbReference type="SUPFAM" id="SSF82171">
    <property type="entry name" value="DPP6 N-terminal domain-like"/>
    <property type="match status" value="1"/>
</dbReference>
<feature type="compositionally biased region" description="Low complexity" evidence="1">
    <location>
        <begin position="76"/>
        <end position="93"/>
    </location>
</feature>
<name>A0ABQ4DNH8_9CELL</name>
<dbReference type="Proteomes" id="UP000614741">
    <property type="component" value="Unassembled WGS sequence"/>
</dbReference>
<evidence type="ECO:0008006" key="4">
    <source>
        <dbReference type="Google" id="ProtNLM"/>
    </source>
</evidence>
<gene>
    <name evidence="2" type="ORF">Cph01nite_26670</name>
</gene>
<feature type="region of interest" description="Disordered" evidence="1">
    <location>
        <begin position="67"/>
        <end position="93"/>
    </location>
</feature>
<keyword evidence="3" id="KW-1185">Reference proteome</keyword>
<accession>A0ABQ4DNH8</accession>
<organism evidence="2 3">
    <name type="scientific">Cellulomonas phragmiteti</name>
    <dbReference type="NCBI Taxonomy" id="478780"/>
    <lineage>
        <taxon>Bacteria</taxon>
        <taxon>Bacillati</taxon>
        <taxon>Actinomycetota</taxon>
        <taxon>Actinomycetes</taxon>
        <taxon>Micrococcales</taxon>
        <taxon>Cellulomonadaceae</taxon>
        <taxon>Cellulomonas</taxon>
    </lineage>
</organism>
<sequence>MTDLGHLLSSVEQNVEQAHTGAATPAEVLAGTRATVRRRRLLRHVRDGATGALAVVAVAGLTTWGLQARPTPPADVVPTPSTGPTPTATTGPDVPESVALTLGAPVQVATPRDVPVADLLAAAGPGWSLVTVTQERVGASQDVMQPGDLRSVIALMSPTGERTTLLDVAGTTSLGIVDWRAGAPVAQASGSVDVDAGFVSGTLDLRTGQLTPVPFPWVHHALGTAATGESVWLVAEMPADLAALDDEARSHLRPAAPGSMVALDPESVVEPGGDPTTVPHLAGRLWLVAPDGALRDLGDVSLPHRLPPMSPDGRWLALQAPDGGLQGVDLRAGTTRPVAGAPTDPACRLAGWAGAHAVLSTCPGADGAWQLDAVDLADGGATRLATSDVPVRDAWPLGDGRVGLGRVVLPAPCDVVSDPAVLQDGAVRSLTDAWSPYDHGTWLTFTGGAAWTSLNGCYPGTGRADPQRDVRVDLTTGETSTLAWLEPRRGVEQVVEDDVWRVTGLSVVPGR</sequence>
<evidence type="ECO:0000313" key="2">
    <source>
        <dbReference type="EMBL" id="GIG40905.1"/>
    </source>
</evidence>
<evidence type="ECO:0000256" key="1">
    <source>
        <dbReference type="SAM" id="MobiDB-lite"/>
    </source>
</evidence>
<dbReference type="RefSeq" id="WP_203675024.1">
    <property type="nucleotide sequence ID" value="NZ_BONP01000017.1"/>
</dbReference>